<keyword evidence="6 11" id="KW-0798">TonB box</keyword>
<keyword evidence="9 10" id="KW-0998">Cell outer membrane</keyword>
<keyword evidence="4 10" id="KW-0812">Transmembrane</keyword>
<evidence type="ECO:0000256" key="2">
    <source>
        <dbReference type="ARBA" id="ARBA00022448"/>
    </source>
</evidence>
<organism evidence="15 16">
    <name type="scientific">Candidatus Glassbacteria bacterium RIFCSPLOWO2_12_FULL_58_11</name>
    <dbReference type="NCBI Taxonomy" id="1817867"/>
    <lineage>
        <taxon>Bacteria</taxon>
        <taxon>Candidatus Glassiibacteriota</taxon>
    </lineage>
</organism>
<comment type="caution">
    <text evidence="15">The sequence shown here is derived from an EMBL/GenBank/DDBJ whole genome shotgun (WGS) entry which is preliminary data.</text>
</comment>
<proteinExistence type="inferred from homology"/>
<dbReference type="EMBL" id="MFIX01000047">
    <property type="protein sequence ID" value="OGG05468.1"/>
    <property type="molecule type" value="Genomic_DNA"/>
</dbReference>
<dbReference type="CDD" id="cd01347">
    <property type="entry name" value="ligand_gated_channel"/>
    <property type="match status" value="1"/>
</dbReference>
<evidence type="ECO:0000256" key="10">
    <source>
        <dbReference type="PROSITE-ProRule" id="PRU01360"/>
    </source>
</evidence>
<dbReference type="InterPro" id="IPR036942">
    <property type="entry name" value="Beta-barrel_TonB_sf"/>
</dbReference>
<feature type="domain" description="TonB-dependent receptor-like beta-barrel" evidence="13">
    <location>
        <begin position="224"/>
        <end position="665"/>
    </location>
</feature>
<dbReference type="Pfam" id="PF00593">
    <property type="entry name" value="TonB_dep_Rec_b-barrel"/>
    <property type="match status" value="1"/>
</dbReference>
<evidence type="ECO:0008006" key="17">
    <source>
        <dbReference type="Google" id="ProtNLM"/>
    </source>
</evidence>
<dbReference type="InterPro" id="IPR037066">
    <property type="entry name" value="Plug_dom_sf"/>
</dbReference>
<feature type="domain" description="TonB-dependent receptor plug" evidence="14">
    <location>
        <begin position="47"/>
        <end position="160"/>
    </location>
</feature>
<dbReference type="PANTHER" id="PTHR30069">
    <property type="entry name" value="TONB-DEPENDENT OUTER MEMBRANE RECEPTOR"/>
    <property type="match status" value="1"/>
</dbReference>
<dbReference type="PANTHER" id="PTHR30069:SF29">
    <property type="entry name" value="HEMOGLOBIN AND HEMOGLOBIN-HAPTOGLOBIN-BINDING PROTEIN 1-RELATED"/>
    <property type="match status" value="1"/>
</dbReference>
<comment type="subcellular location">
    <subcellularLocation>
        <location evidence="1 10">Cell outer membrane</location>
        <topology evidence="1 10">Multi-pass membrane protein</topology>
    </subcellularLocation>
</comment>
<feature type="signal peptide" evidence="12">
    <location>
        <begin position="1"/>
        <end position="18"/>
    </location>
</feature>
<evidence type="ECO:0000256" key="5">
    <source>
        <dbReference type="ARBA" id="ARBA00022729"/>
    </source>
</evidence>
<dbReference type="Proteomes" id="UP000179129">
    <property type="component" value="Unassembled WGS sequence"/>
</dbReference>
<evidence type="ECO:0000256" key="11">
    <source>
        <dbReference type="RuleBase" id="RU003357"/>
    </source>
</evidence>
<evidence type="ECO:0000259" key="14">
    <source>
        <dbReference type="Pfam" id="PF07715"/>
    </source>
</evidence>
<protein>
    <recommendedName>
        <fullName evidence="17">TonB-dependent receptor</fullName>
    </recommendedName>
</protein>
<keyword evidence="8" id="KW-0675">Receptor</keyword>
<dbReference type="SUPFAM" id="SSF56935">
    <property type="entry name" value="Porins"/>
    <property type="match status" value="1"/>
</dbReference>
<dbReference type="Pfam" id="PF07715">
    <property type="entry name" value="Plug"/>
    <property type="match status" value="1"/>
</dbReference>
<evidence type="ECO:0000256" key="6">
    <source>
        <dbReference type="ARBA" id="ARBA00023077"/>
    </source>
</evidence>
<evidence type="ECO:0000256" key="3">
    <source>
        <dbReference type="ARBA" id="ARBA00022452"/>
    </source>
</evidence>
<evidence type="ECO:0000259" key="13">
    <source>
        <dbReference type="Pfam" id="PF00593"/>
    </source>
</evidence>
<evidence type="ECO:0000256" key="8">
    <source>
        <dbReference type="ARBA" id="ARBA00023170"/>
    </source>
</evidence>
<dbReference type="GO" id="GO:0044718">
    <property type="term" value="P:siderophore transmembrane transport"/>
    <property type="evidence" value="ECO:0007669"/>
    <property type="project" value="TreeGrafter"/>
</dbReference>
<dbReference type="STRING" id="1817867.A3F83_07995"/>
<dbReference type="Gene3D" id="2.40.170.20">
    <property type="entry name" value="TonB-dependent receptor, beta-barrel domain"/>
    <property type="match status" value="1"/>
</dbReference>
<dbReference type="GO" id="GO:0009279">
    <property type="term" value="C:cell outer membrane"/>
    <property type="evidence" value="ECO:0007669"/>
    <property type="project" value="UniProtKB-SubCell"/>
</dbReference>
<evidence type="ECO:0000313" key="15">
    <source>
        <dbReference type="EMBL" id="OGG05468.1"/>
    </source>
</evidence>
<keyword evidence="2 10" id="KW-0813">Transport</keyword>
<evidence type="ECO:0000256" key="9">
    <source>
        <dbReference type="ARBA" id="ARBA00023237"/>
    </source>
</evidence>
<evidence type="ECO:0000256" key="7">
    <source>
        <dbReference type="ARBA" id="ARBA00023136"/>
    </source>
</evidence>
<dbReference type="InterPro" id="IPR039426">
    <property type="entry name" value="TonB-dep_rcpt-like"/>
</dbReference>
<comment type="similarity">
    <text evidence="10 11">Belongs to the TonB-dependent receptor family.</text>
</comment>
<dbReference type="Gene3D" id="2.170.130.10">
    <property type="entry name" value="TonB-dependent receptor, plug domain"/>
    <property type="match status" value="1"/>
</dbReference>
<dbReference type="PROSITE" id="PS52016">
    <property type="entry name" value="TONB_DEPENDENT_REC_3"/>
    <property type="match status" value="1"/>
</dbReference>
<dbReference type="InterPro" id="IPR012910">
    <property type="entry name" value="Plug_dom"/>
</dbReference>
<evidence type="ECO:0000256" key="12">
    <source>
        <dbReference type="SAM" id="SignalP"/>
    </source>
</evidence>
<sequence length="697" mass="76332">MLLAFFLLVLASPFPCRAQSFTPDSASEKTYTLDTLVITATRSDQTLRDIPANVSVLTSADIRQSAAQTLDELLLQVPGFSLFRRSSSLTAHPTTQGVSLRGIGASGSSRTLVLLDGVPLNDPFGGWVDWSRVPLEQVERIEVLRGGGAQIWGNYALGGVINILTRPVGEKTAGLSVSGGNRGTGSLDLTLGNTLGATGLLFEGGYFRTAGFPVLRESQRGAIDVDAASRNLHLGLKMSHPLPRRGELQLRLGFFDEERDNGTPLTNNATRTGSFAFGAVFHGSEGGKLTLRSFTTLQKFNSFYSSQESDRSAEFPALDQYEVPSREVGATVEWIRPAGRAHTITAGTDFRFSSGETREYYLLSGGQLSRRRMAGGDQALAGVYFQDTYAFHPRAQLTLGARLDYWRSYDGSRRESDRFSGDILRKDEFRTRGSGVFDPQAALLIRVSQRVSLRSSLYRTFRAPTNNELYRPFRVRNDITEADPELRPEHLLGAEAGIDYRSSALTAGLTGYWNRVEDAIFNFTVGEGPGQVPPCGFVPGGGTCRQRRNLGRTRIRGLEAALEYRPLRSWSLGMSYLLSHARVARTPLDVSLEGKRIPQVPEHNLVLSLSRNGPGMTGISLQARFQSRQYEDDFNSLPLAGFGVLDLAVERPLGRGAAMFLRLENLFNRSIETGRTVDGLVSTGTPRMAALGLRAQL</sequence>
<reference evidence="15 16" key="1">
    <citation type="journal article" date="2016" name="Nat. Commun.">
        <title>Thousands of microbial genomes shed light on interconnected biogeochemical processes in an aquifer system.</title>
        <authorList>
            <person name="Anantharaman K."/>
            <person name="Brown C.T."/>
            <person name="Hug L.A."/>
            <person name="Sharon I."/>
            <person name="Castelle C.J."/>
            <person name="Probst A.J."/>
            <person name="Thomas B.C."/>
            <person name="Singh A."/>
            <person name="Wilkins M.J."/>
            <person name="Karaoz U."/>
            <person name="Brodie E.L."/>
            <person name="Williams K.H."/>
            <person name="Hubbard S.S."/>
            <person name="Banfield J.F."/>
        </authorList>
    </citation>
    <scope>NUCLEOTIDE SEQUENCE [LARGE SCALE GENOMIC DNA]</scope>
</reference>
<evidence type="ECO:0000313" key="16">
    <source>
        <dbReference type="Proteomes" id="UP000179129"/>
    </source>
</evidence>
<keyword evidence="3 10" id="KW-1134">Transmembrane beta strand</keyword>
<evidence type="ECO:0000256" key="4">
    <source>
        <dbReference type="ARBA" id="ARBA00022692"/>
    </source>
</evidence>
<evidence type="ECO:0000256" key="1">
    <source>
        <dbReference type="ARBA" id="ARBA00004571"/>
    </source>
</evidence>
<name>A0A1F5YZ47_9BACT</name>
<dbReference type="AlphaFoldDB" id="A0A1F5YZ47"/>
<dbReference type="GO" id="GO:0015344">
    <property type="term" value="F:siderophore uptake transmembrane transporter activity"/>
    <property type="evidence" value="ECO:0007669"/>
    <property type="project" value="TreeGrafter"/>
</dbReference>
<dbReference type="InterPro" id="IPR000531">
    <property type="entry name" value="Beta-barrel_TonB"/>
</dbReference>
<feature type="chain" id="PRO_5009522724" description="TonB-dependent receptor" evidence="12">
    <location>
        <begin position="19"/>
        <end position="697"/>
    </location>
</feature>
<gene>
    <name evidence="15" type="ORF">A3F83_07995</name>
</gene>
<accession>A0A1F5YZ47</accession>
<keyword evidence="5 12" id="KW-0732">Signal</keyword>
<keyword evidence="7 10" id="KW-0472">Membrane</keyword>